<protein>
    <submittedName>
        <fullName evidence="1">NYN domain-containing protein</fullName>
    </submittedName>
</protein>
<reference evidence="1 2" key="1">
    <citation type="submission" date="2020-05" db="EMBL/GenBank/DDBJ databases">
        <title>Draft Genome Sequence of Bifidobacterium longum subsp. Infantis BI-G201, a Commercialization Strain.</title>
        <authorList>
            <person name="Song J."/>
            <person name="Xu Y."/>
            <person name="Han D."/>
            <person name="Teng Q."/>
            <person name="Jiang D."/>
            <person name="Liu Q."/>
        </authorList>
    </citation>
    <scope>NUCLEOTIDE SEQUENCE [LARGE SCALE GENOMIC DNA]</scope>
    <source>
        <strain evidence="1 2">BI-G201</strain>
    </source>
</reference>
<evidence type="ECO:0000313" key="2">
    <source>
        <dbReference type="Proteomes" id="UP000551316"/>
    </source>
</evidence>
<dbReference type="EMBL" id="JABNND010000005">
    <property type="protein sequence ID" value="NQX50482.1"/>
    <property type="molecule type" value="Genomic_DNA"/>
</dbReference>
<dbReference type="Gene3D" id="3.40.50.1010">
    <property type="entry name" value="5'-nuclease"/>
    <property type="match status" value="1"/>
</dbReference>
<dbReference type="AlphaFoldDB" id="A0A7D5BV25"/>
<dbReference type="CDD" id="cd18722">
    <property type="entry name" value="PIN_NicB-like"/>
    <property type="match status" value="1"/>
</dbReference>
<name>A0A7D5BV25_BIFLI</name>
<accession>A0A7D5BV25</accession>
<evidence type="ECO:0000313" key="1">
    <source>
        <dbReference type="EMBL" id="NQX50482.1"/>
    </source>
</evidence>
<gene>
    <name evidence="1" type="ORF">HNS28_03105</name>
</gene>
<comment type="caution">
    <text evidence="1">The sequence shown here is derived from an EMBL/GenBank/DDBJ whole genome shotgun (WGS) entry which is preliminary data.</text>
</comment>
<dbReference type="Proteomes" id="UP000551316">
    <property type="component" value="Unassembled WGS sequence"/>
</dbReference>
<sequence>MSQFRVGTYIDGFNLYYGMRSHMGRSTPEWRWLDIRGMLQPYAQYWDPNASLTVVYCTARVNASSSQSAAIDQNFYLKALRASGSVDEIVLGHYVVRSNYAFMVDKLSRSRVPQLLSVTAQQFSRIMPRGPQNWPISLRNGHVGVDIQRIEEKGSDVNVASRLLRDMYENTIDAALVLTNDSDLSEPIRIARERIPVGVLNPHKGPIAGSLKPFRNAQNRIGSWNKALSPADFKAHQLPDEVNGMVDGKYVFARKPAEW</sequence>
<proteinExistence type="predicted"/>
<organism evidence="1 2">
    <name type="scientific">Bifidobacterium longum subsp. infantis</name>
    <dbReference type="NCBI Taxonomy" id="1682"/>
    <lineage>
        <taxon>Bacteria</taxon>
        <taxon>Bacillati</taxon>
        <taxon>Actinomycetota</taxon>
        <taxon>Actinomycetes</taxon>
        <taxon>Bifidobacteriales</taxon>
        <taxon>Bifidobacteriaceae</taxon>
        <taxon>Bifidobacterium</taxon>
    </lineage>
</organism>
<dbReference type="RefSeq" id="WP_136527183.1">
    <property type="nucleotide sequence ID" value="NZ_CP054425.1"/>
</dbReference>